<dbReference type="Proteomes" id="UP000603234">
    <property type="component" value="Unassembled WGS sequence"/>
</dbReference>
<evidence type="ECO:0000256" key="8">
    <source>
        <dbReference type="SAM" id="Phobius"/>
    </source>
</evidence>
<dbReference type="PANTHER" id="PTHR30472">
    <property type="entry name" value="FERRIC ENTEROBACTIN TRANSPORT SYSTEM PERMEASE PROTEIN"/>
    <property type="match status" value="1"/>
</dbReference>
<evidence type="ECO:0000256" key="7">
    <source>
        <dbReference type="ARBA" id="ARBA00023136"/>
    </source>
</evidence>
<comment type="caution">
    <text evidence="9">The sequence shown here is derived from an EMBL/GenBank/DDBJ whole genome shotgun (WGS) entry which is preliminary data.</text>
</comment>
<keyword evidence="3" id="KW-0813">Transport</keyword>
<dbReference type="SUPFAM" id="SSF81345">
    <property type="entry name" value="ABC transporter involved in vitamin B12 uptake, BtuC"/>
    <property type="match status" value="1"/>
</dbReference>
<reference evidence="9 10" key="1">
    <citation type="journal article" date="2020" name="mSystems">
        <title>Defining Genomic and Predicted Metabolic Features of the Acetobacterium Genus.</title>
        <authorList>
            <person name="Ross D.E."/>
            <person name="Marshall C.W."/>
            <person name="Gulliver D."/>
            <person name="May H.D."/>
            <person name="Norman R.S."/>
        </authorList>
    </citation>
    <scope>NUCLEOTIDE SEQUENCE [LARGE SCALE GENOMIC DNA]</scope>
    <source>
        <strain evidence="9 10">DSM 8238</strain>
    </source>
</reference>
<evidence type="ECO:0000256" key="4">
    <source>
        <dbReference type="ARBA" id="ARBA00022475"/>
    </source>
</evidence>
<protein>
    <submittedName>
        <fullName evidence="9">Iron chelate uptake ABC transporter family permease subunit</fullName>
    </submittedName>
</protein>
<accession>A0ABR6WUU4</accession>
<name>A0ABR6WUU4_9FIRM</name>
<feature type="transmembrane region" description="Helical" evidence="8">
    <location>
        <begin position="202"/>
        <end position="223"/>
    </location>
</feature>
<sequence length="340" mass="36621">MKIRSNDYFIIKTILLICLTIFLFFASFLIGRFEMSIKTVWDIILAQFINIPQYWDATLNTVILQVRFPRIVLAILVGGALSVSGASYQTLFKNPMVSPDILGVSAGAGFGAALAMINNASWWEVQVLAFIFGIIAVSAAYFISHMFGDHSITVLILAGVVVSSLFQALISIVKTLADTENQLPSITFWLMGSLGKCTNEDILVMLPALIFSLAMIFVFRHQINALAAGEDEAITMGVNVPLVKLVVVISSTLMTVSAVSICGIVGWVGMVVPHIARMITGANFSKLAATSFIVGGAFLLIIDNVIRGVEGAELPLGVMTALVGTPVFVILLSRVKKGWS</sequence>
<keyword evidence="6 8" id="KW-1133">Transmembrane helix</keyword>
<keyword evidence="5 8" id="KW-0812">Transmembrane</keyword>
<feature type="transmembrane region" description="Helical" evidence="8">
    <location>
        <begin position="101"/>
        <end position="120"/>
    </location>
</feature>
<feature type="transmembrane region" description="Helical" evidence="8">
    <location>
        <begin position="127"/>
        <end position="146"/>
    </location>
</feature>
<feature type="transmembrane region" description="Helical" evidence="8">
    <location>
        <begin position="152"/>
        <end position="173"/>
    </location>
</feature>
<dbReference type="Pfam" id="PF01032">
    <property type="entry name" value="FecCD"/>
    <property type="match status" value="1"/>
</dbReference>
<gene>
    <name evidence="9" type="ORF">GH808_08105</name>
</gene>
<feature type="transmembrane region" description="Helical" evidence="8">
    <location>
        <begin position="284"/>
        <end position="302"/>
    </location>
</feature>
<feature type="transmembrane region" description="Helical" evidence="8">
    <location>
        <begin position="9"/>
        <end position="31"/>
    </location>
</feature>
<dbReference type="PANTHER" id="PTHR30472:SF70">
    <property type="entry name" value="MOLYBDATE IMPORT SYSTEM PERMEASE PROTEIN MOLB"/>
    <property type="match status" value="1"/>
</dbReference>
<keyword evidence="7 8" id="KW-0472">Membrane</keyword>
<keyword evidence="4" id="KW-1003">Cell membrane</keyword>
<comment type="similarity">
    <text evidence="2">Belongs to the binding-protein-dependent transport system permease family. FecCD subfamily.</text>
</comment>
<dbReference type="InterPro" id="IPR037294">
    <property type="entry name" value="ABC_BtuC-like"/>
</dbReference>
<evidence type="ECO:0000313" key="10">
    <source>
        <dbReference type="Proteomes" id="UP000603234"/>
    </source>
</evidence>
<evidence type="ECO:0000313" key="9">
    <source>
        <dbReference type="EMBL" id="MBC3804393.1"/>
    </source>
</evidence>
<dbReference type="EMBL" id="WJBC01000010">
    <property type="protein sequence ID" value="MBC3804393.1"/>
    <property type="molecule type" value="Genomic_DNA"/>
</dbReference>
<evidence type="ECO:0000256" key="1">
    <source>
        <dbReference type="ARBA" id="ARBA00004651"/>
    </source>
</evidence>
<comment type="subcellular location">
    <subcellularLocation>
        <location evidence="1">Cell membrane</location>
        <topology evidence="1">Multi-pass membrane protein</topology>
    </subcellularLocation>
</comment>
<feature type="transmembrane region" description="Helical" evidence="8">
    <location>
        <begin position="71"/>
        <end position="89"/>
    </location>
</feature>
<evidence type="ECO:0000256" key="6">
    <source>
        <dbReference type="ARBA" id="ARBA00022989"/>
    </source>
</evidence>
<feature type="transmembrane region" description="Helical" evidence="8">
    <location>
        <begin position="314"/>
        <end position="332"/>
    </location>
</feature>
<dbReference type="InterPro" id="IPR000522">
    <property type="entry name" value="ABC_transptr_permease_BtuC"/>
</dbReference>
<proteinExistence type="inferred from homology"/>
<evidence type="ECO:0000256" key="5">
    <source>
        <dbReference type="ARBA" id="ARBA00022692"/>
    </source>
</evidence>
<evidence type="ECO:0000256" key="3">
    <source>
        <dbReference type="ARBA" id="ARBA00022448"/>
    </source>
</evidence>
<evidence type="ECO:0000256" key="2">
    <source>
        <dbReference type="ARBA" id="ARBA00007935"/>
    </source>
</evidence>
<keyword evidence="10" id="KW-1185">Reference proteome</keyword>
<dbReference type="CDD" id="cd06550">
    <property type="entry name" value="TM_ABC_iron-siderophores_like"/>
    <property type="match status" value="1"/>
</dbReference>
<feature type="transmembrane region" description="Helical" evidence="8">
    <location>
        <begin position="243"/>
        <end position="272"/>
    </location>
</feature>
<organism evidence="9 10">
    <name type="scientific">Acetobacterium fimetarium</name>
    <dbReference type="NCBI Taxonomy" id="52691"/>
    <lineage>
        <taxon>Bacteria</taxon>
        <taxon>Bacillati</taxon>
        <taxon>Bacillota</taxon>
        <taxon>Clostridia</taxon>
        <taxon>Eubacteriales</taxon>
        <taxon>Eubacteriaceae</taxon>
        <taxon>Acetobacterium</taxon>
    </lineage>
</organism>
<dbReference type="Gene3D" id="1.10.3470.10">
    <property type="entry name" value="ABC transporter involved in vitamin B12 uptake, BtuC"/>
    <property type="match status" value="1"/>
</dbReference>